<gene>
    <name evidence="10" type="primary">ywqD_2</name>
    <name evidence="10" type="ORF">Pla52n_46280</name>
</gene>
<keyword evidence="8" id="KW-1133">Transmembrane helix</keyword>
<dbReference type="InterPro" id="IPR050445">
    <property type="entry name" value="Bact_polysacc_biosynth/exp"/>
</dbReference>
<evidence type="ECO:0000256" key="5">
    <source>
        <dbReference type="ARBA" id="ARBA00023137"/>
    </source>
</evidence>
<keyword evidence="11" id="KW-1185">Reference proteome</keyword>
<dbReference type="GO" id="GO:0005524">
    <property type="term" value="F:ATP binding"/>
    <property type="evidence" value="ECO:0007669"/>
    <property type="project" value="UniProtKB-KW"/>
</dbReference>
<dbReference type="InterPro" id="IPR025669">
    <property type="entry name" value="AAA_dom"/>
</dbReference>
<keyword evidence="2" id="KW-0547">Nucleotide-binding</keyword>
<accession>A0A5C6AST1</accession>
<sequence length="752" mass="82406">MNPGSGPRSNGVRTYEGLRRPDEKPNSGYEFDPRLIWVTIRRCWLWATPIGLALAALAAYGVYATFVPIYQATHLMEANQDFVVFRGVMPTSSNLAATEKQLITTDLVLDNVLTDPEIQATGHFVNMDDAKHSLRKNLGIGNAGTNSLLSISFKHPDPQTAALVCNKVTEAYLTQRDRLDSERVSNLESWLAPSIDLWKSEVQSHEKRVRELSKTALGFDPTQRVEGLENDLSILGSLRRDLANFIVEESVLEAKVAMHNAGIPDKTDIDVKLPELIIPEPTSAEIERFVSNDSTVKRHAARIAQQEAIVRSIEDRDMVRISRDYYNDLKSKIADTQKELDKAKEVARAKAADEIKSLATEVAQRERAAQIAQMQFSTKANMESNRKSEQEQLAALKAKRAIIQQEYDEEKARLEQHGGDAADLHFAQEDREIAVGILGQLNQRLAAIRTERRRGSGVHTLAAATVPTRPIEPMPTKNMAVAGAGAFAIPFLLGLLWEFRSQRICDAAALGSKDLAPVIGEVARIPTKVGVGKRQRVFEESIDTLRANLMLSKDTQGVRTIAIASSMSGEGKSSVASQLAISLAKACGKTVLLIDADLRSPDQHDIFGLEMGPGLAKVLSGEATFDEAVDRTLGDLVHVMPAGHMNMSPHRLLNASALRELLDDALAQYSYVVVDTAPVLAAGETLAVAAETDATLVCVMRDVSRTDTVVRSSRRLEAAGANVVGTVFSGVPYSNYAYRYGDYRYLSPKPRA</sequence>
<evidence type="ECO:0000256" key="6">
    <source>
        <dbReference type="SAM" id="Coils"/>
    </source>
</evidence>
<evidence type="ECO:0000256" key="4">
    <source>
        <dbReference type="ARBA" id="ARBA00022840"/>
    </source>
</evidence>
<dbReference type="InterPro" id="IPR005702">
    <property type="entry name" value="Wzc-like_C"/>
</dbReference>
<keyword evidence="8" id="KW-0472">Membrane</keyword>
<feature type="domain" description="AAA" evidence="9">
    <location>
        <begin position="559"/>
        <end position="690"/>
    </location>
</feature>
<evidence type="ECO:0000256" key="2">
    <source>
        <dbReference type="ARBA" id="ARBA00022741"/>
    </source>
</evidence>
<feature type="region of interest" description="Disordered" evidence="7">
    <location>
        <begin position="1"/>
        <end position="23"/>
    </location>
</feature>
<keyword evidence="6" id="KW-0175">Coiled coil</keyword>
<dbReference type="AlphaFoldDB" id="A0A5C6AST1"/>
<dbReference type="PANTHER" id="PTHR32309:SF31">
    <property type="entry name" value="CAPSULAR EXOPOLYSACCHARIDE FAMILY"/>
    <property type="match status" value="1"/>
</dbReference>
<dbReference type="EC" id="2.7.10.2" evidence="10"/>
<keyword evidence="8" id="KW-0812">Transmembrane</keyword>
<dbReference type="NCBIfam" id="TIGR01007">
    <property type="entry name" value="eps_fam"/>
    <property type="match status" value="1"/>
</dbReference>
<feature type="coiled-coil region" evidence="6">
    <location>
        <begin position="326"/>
        <end position="353"/>
    </location>
</feature>
<keyword evidence="3 10" id="KW-0418">Kinase</keyword>
<dbReference type="SUPFAM" id="SSF52540">
    <property type="entry name" value="P-loop containing nucleoside triphosphate hydrolases"/>
    <property type="match status" value="1"/>
</dbReference>
<evidence type="ECO:0000259" key="9">
    <source>
        <dbReference type="Pfam" id="PF13614"/>
    </source>
</evidence>
<evidence type="ECO:0000313" key="10">
    <source>
        <dbReference type="EMBL" id="TWU01254.1"/>
    </source>
</evidence>
<dbReference type="CDD" id="cd05387">
    <property type="entry name" value="BY-kinase"/>
    <property type="match status" value="1"/>
</dbReference>
<reference evidence="10 11" key="1">
    <citation type="submission" date="2019-02" db="EMBL/GenBank/DDBJ databases">
        <title>Deep-cultivation of Planctomycetes and their phenomic and genomic characterization uncovers novel biology.</title>
        <authorList>
            <person name="Wiegand S."/>
            <person name="Jogler M."/>
            <person name="Boedeker C."/>
            <person name="Pinto D."/>
            <person name="Vollmers J."/>
            <person name="Rivas-Marin E."/>
            <person name="Kohn T."/>
            <person name="Peeters S.H."/>
            <person name="Heuer A."/>
            <person name="Rast P."/>
            <person name="Oberbeckmann S."/>
            <person name="Bunk B."/>
            <person name="Jeske O."/>
            <person name="Meyerdierks A."/>
            <person name="Storesund J.E."/>
            <person name="Kallscheuer N."/>
            <person name="Luecker S."/>
            <person name="Lage O.M."/>
            <person name="Pohl T."/>
            <person name="Merkel B.J."/>
            <person name="Hornburger P."/>
            <person name="Mueller R.-W."/>
            <person name="Bruemmer F."/>
            <person name="Labrenz M."/>
            <person name="Spormann A.M."/>
            <person name="Op Den Camp H."/>
            <person name="Overmann J."/>
            <person name="Amann R."/>
            <person name="Jetten M.S.M."/>
            <person name="Mascher T."/>
            <person name="Medema M.H."/>
            <person name="Devos D.P."/>
            <person name="Kaster A.-K."/>
            <person name="Ovreas L."/>
            <person name="Rohde M."/>
            <person name="Galperin M.Y."/>
            <person name="Jogler C."/>
        </authorList>
    </citation>
    <scope>NUCLEOTIDE SEQUENCE [LARGE SCALE GENOMIC DNA]</scope>
    <source>
        <strain evidence="10 11">Pla52n</strain>
    </source>
</reference>
<evidence type="ECO:0000256" key="7">
    <source>
        <dbReference type="SAM" id="MobiDB-lite"/>
    </source>
</evidence>
<name>A0A5C6AST1_9BACT</name>
<dbReference type="Gene3D" id="3.40.50.300">
    <property type="entry name" value="P-loop containing nucleotide triphosphate hydrolases"/>
    <property type="match status" value="1"/>
</dbReference>
<feature type="coiled-coil region" evidence="6">
    <location>
        <begin position="379"/>
        <end position="413"/>
    </location>
</feature>
<organism evidence="10 11">
    <name type="scientific">Stieleria varia</name>
    <dbReference type="NCBI Taxonomy" id="2528005"/>
    <lineage>
        <taxon>Bacteria</taxon>
        <taxon>Pseudomonadati</taxon>
        <taxon>Planctomycetota</taxon>
        <taxon>Planctomycetia</taxon>
        <taxon>Pirellulales</taxon>
        <taxon>Pirellulaceae</taxon>
        <taxon>Stieleria</taxon>
    </lineage>
</organism>
<evidence type="ECO:0000256" key="8">
    <source>
        <dbReference type="SAM" id="Phobius"/>
    </source>
</evidence>
<evidence type="ECO:0000256" key="3">
    <source>
        <dbReference type="ARBA" id="ARBA00022777"/>
    </source>
</evidence>
<proteinExistence type="predicted"/>
<comment type="caution">
    <text evidence="10">The sequence shown here is derived from an EMBL/GenBank/DDBJ whole genome shotgun (WGS) entry which is preliminary data.</text>
</comment>
<dbReference type="PANTHER" id="PTHR32309">
    <property type="entry name" value="TYROSINE-PROTEIN KINASE"/>
    <property type="match status" value="1"/>
</dbReference>
<keyword evidence="1 10" id="KW-0808">Transferase</keyword>
<keyword evidence="5" id="KW-0829">Tyrosine-protein kinase</keyword>
<protein>
    <submittedName>
        <fullName evidence="10">Tyrosine-protein kinase YwqD</fullName>
        <ecNumber evidence="10">2.7.10.2</ecNumber>
    </submittedName>
</protein>
<keyword evidence="4" id="KW-0067">ATP-binding</keyword>
<dbReference type="GO" id="GO:0004715">
    <property type="term" value="F:non-membrane spanning protein tyrosine kinase activity"/>
    <property type="evidence" value="ECO:0007669"/>
    <property type="project" value="UniProtKB-EC"/>
</dbReference>
<dbReference type="EMBL" id="SJPN01000005">
    <property type="protein sequence ID" value="TWU01254.1"/>
    <property type="molecule type" value="Genomic_DNA"/>
</dbReference>
<feature type="transmembrane region" description="Helical" evidence="8">
    <location>
        <begin position="43"/>
        <end position="63"/>
    </location>
</feature>
<dbReference type="Proteomes" id="UP000320176">
    <property type="component" value="Unassembled WGS sequence"/>
</dbReference>
<evidence type="ECO:0000313" key="11">
    <source>
        <dbReference type="Proteomes" id="UP000320176"/>
    </source>
</evidence>
<dbReference type="InterPro" id="IPR027417">
    <property type="entry name" value="P-loop_NTPase"/>
</dbReference>
<dbReference type="Pfam" id="PF13614">
    <property type="entry name" value="AAA_31"/>
    <property type="match status" value="1"/>
</dbReference>
<evidence type="ECO:0000256" key="1">
    <source>
        <dbReference type="ARBA" id="ARBA00022679"/>
    </source>
</evidence>